<comment type="caution">
    <text evidence="2">The sequence shown here is derived from an EMBL/GenBank/DDBJ whole genome shotgun (WGS) entry which is preliminary data.</text>
</comment>
<organism evidence="2 3">
    <name type="scientific">Zophobas morio</name>
    <dbReference type="NCBI Taxonomy" id="2755281"/>
    <lineage>
        <taxon>Eukaryota</taxon>
        <taxon>Metazoa</taxon>
        <taxon>Ecdysozoa</taxon>
        <taxon>Arthropoda</taxon>
        <taxon>Hexapoda</taxon>
        <taxon>Insecta</taxon>
        <taxon>Pterygota</taxon>
        <taxon>Neoptera</taxon>
        <taxon>Endopterygota</taxon>
        <taxon>Coleoptera</taxon>
        <taxon>Polyphaga</taxon>
        <taxon>Cucujiformia</taxon>
        <taxon>Tenebrionidae</taxon>
        <taxon>Zophobas</taxon>
    </lineage>
</organism>
<feature type="transmembrane region" description="Helical" evidence="1">
    <location>
        <begin position="38"/>
        <end position="61"/>
    </location>
</feature>
<name>A0AA38MMT0_9CUCU</name>
<feature type="transmembrane region" description="Helical" evidence="1">
    <location>
        <begin position="133"/>
        <end position="153"/>
    </location>
</feature>
<keyword evidence="3" id="KW-1185">Reference proteome</keyword>
<feature type="transmembrane region" description="Helical" evidence="1">
    <location>
        <begin position="239"/>
        <end position="260"/>
    </location>
</feature>
<proteinExistence type="predicted"/>
<keyword evidence="1" id="KW-1133">Transmembrane helix</keyword>
<feature type="transmembrane region" description="Helical" evidence="1">
    <location>
        <begin position="159"/>
        <end position="175"/>
    </location>
</feature>
<gene>
    <name evidence="2" type="ORF">Zmor_008202</name>
</gene>
<protein>
    <submittedName>
        <fullName evidence="2">Uncharacterized protein</fullName>
    </submittedName>
</protein>
<feature type="transmembrane region" description="Helical" evidence="1">
    <location>
        <begin position="73"/>
        <end position="94"/>
    </location>
</feature>
<reference evidence="2" key="1">
    <citation type="journal article" date="2023" name="G3 (Bethesda)">
        <title>Whole genome assemblies of Zophobas morio and Tenebrio molitor.</title>
        <authorList>
            <person name="Kaur S."/>
            <person name="Stinson S.A."/>
            <person name="diCenzo G.C."/>
        </authorList>
    </citation>
    <scope>NUCLEOTIDE SEQUENCE</scope>
    <source>
        <strain evidence="2">QUZm001</strain>
    </source>
</reference>
<evidence type="ECO:0000256" key="1">
    <source>
        <dbReference type="SAM" id="Phobius"/>
    </source>
</evidence>
<evidence type="ECO:0000313" key="3">
    <source>
        <dbReference type="Proteomes" id="UP001168821"/>
    </source>
</evidence>
<dbReference type="AlphaFoldDB" id="A0AA38MMT0"/>
<feature type="transmembrane region" description="Helical" evidence="1">
    <location>
        <begin position="266"/>
        <end position="290"/>
    </location>
</feature>
<accession>A0AA38MMT0</accession>
<keyword evidence="1" id="KW-0472">Membrane</keyword>
<dbReference type="EMBL" id="JALNTZ010000002">
    <property type="protein sequence ID" value="KAJ3663995.1"/>
    <property type="molecule type" value="Genomic_DNA"/>
</dbReference>
<sequence>MECIACIFFAKYDIFAFVYPIRPQCHHPKPPSFKISKFFLACNILLFIILMCCGISSSLYLSTVCPHEKSLCFVMISDQFTFFGNALLIVLLLIKIETQIQEFSSWSLLFEHLHTYNIHRVFKIGNIRRSKNARIVSTFVPTIIYVFISYHYLFSYDNLPMSFLRKTFLCVSYIIQTRRVFDMNKVILAGGLVLRRFEDSLKESLTRRSNNLVDDFRKYHKLVYHINTNIGLFMETTKYVLYAWLFVGIVTLILNFFLMINYDDFGVYTVIVLQVRTGNVIISLLVFLVYTEKFINRKVSVSQLI</sequence>
<dbReference type="Proteomes" id="UP001168821">
    <property type="component" value="Unassembled WGS sequence"/>
</dbReference>
<evidence type="ECO:0000313" key="2">
    <source>
        <dbReference type="EMBL" id="KAJ3663995.1"/>
    </source>
</evidence>
<keyword evidence="1" id="KW-0812">Transmembrane</keyword>